<accession>A0A192CEQ0</accession>
<organism evidence="1 2">
    <name type="scientific">Escherichia coli O25b:H4</name>
    <dbReference type="NCBI Taxonomy" id="941280"/>
    <lineage>
        <taxon>Bacteria</taxon>
        <taxon>Pseudomonadati</taxon>
        <taxon>Pseudomonadota</taxon>
        <taxon>Gammaproteobacteria</taxon>
        <taxon>Enterobacterales</taxon>
        <taxon>Enterobacteriaceae</taxon>
        <taxon>Escherichia</taxon>
    </lineage>
</organism>
<dbReference type="Proteomes" id="UP000183316">
    <property type="component" value="Chromosome"/>
</dbReference>
<proteinExistence type="predicted"/>
<evidence type="ECO:0000313" key="2">
    <source>
        <dbReference type="Proteomes" id="UP000183316"/>
    </source>
</evidence>
<gene>
    <name evidence="1" type="ORF">WLH_02748</name>
</gene>
<dbReference type="AlphaFoldDB" id="A0A192CEQ0"/>
<sequence length="40" mass="4941">MMRLWGDSHKHRMVFWMLDRFHNPLFIVLMAVKKSLIIKN</sequence>
<dbReference type="EMBL" id="CP015085">
    <property type="protein sequence ID" value="ANK04009.1"/>
    <property type="molecule type" value="Genomic_DNA"/>
</dbReference>
<evidence type="ECO:0000313" key="1">
    <source>
        <dbReference type="EMBL" id="ANK04009.1"/>
    </source>
</evidence>
<protein>
    <submittedName>
        <fullName evidence="1">Uncharacterized protein</fullName>
    </submittedName>
</protein>
<name>A0A192CEQ0_ECO25</name>
<reference evidence="1 2" key="1">
    <citation type="submission" date="2016-03" db="EMBL/GenBank/DDBJ databases">
        <title>Genome Sequence and Comparative Pathogenic Determinants of Uropathogenic Escherichia coli O25b:H4, a Clinical Isolate from Saudi Arabia.</title>
        <authorList>
            <person name="Alyamani E.A.J."/>
            <person name="Khiyami M.A."/>
            <person name="Booq R.Y."/>
            <person name="Bahwerth F.S."/>
            <person name="Vaisvil B."/>
            <person name="Schmitt D.P."/>
            <person name="Kapatral V."/>
        </authorList>
    </citation>
    <scope>NUCLEOTIDE SEQUENCE [LARGE SCALE GENOMIC DNA]</scope>
    <source>
        <strain evidence="1 2">O25b:H4</strain>
    </source>
</reference>